<dbReference type="InterPro" id="IPR054384">
    <property type="entry name" value="SecDF_P1_head"/>
</dbReference>
<proteinExistence type="inferred from homology"/>
<comment type="subunit">
    <text evidence="10">Forms a complex with SecD. Part of the essential Sec protein translocation apparatus which comprises SecA, SecYEG and auxiliary proteins SecDF. Other proteins may also be involved.</text>
</comment>
<evidence type="ECO:0000256" key="11">
    <source>
        <dbReference type="SAM" id="MobiDB-lite"/>
    </source>
</evidence>
<dbReference type="InterPro" id="IPR022645">
    <property type="entry name" value="SecD/SecF_bac"/>
</dbReference>
<feature type="compositionally biased region" description="Acidic residues" evidence="11">
    <location>
        <begin position="295"/>
        <end position="311"/>
    </location>
</feature>
<gene>
    <name evidence="9" type="primary">secD</name>
    <name evidence="10" type="synonym">secF</name>
    <name evidence="15" type="ORF">IMCC3317_16870</name>
</gene>
<dbReference type="Gene3D" id="3.30.70.3220">
    <property type="match status" value="1"/>
</dbReference>
<keyword evidence="6 9" id="KW-1133">Transmembrane helix</keyword>
<feature type="transmembrane region" description="Helical" evidence="9">
    <location>
        <begin position="980"/>
        <end position="1004"/>
    </location>
</feature>
<keyword evidence="4 9" id="KW-0812">Transmembrane</keyword>
<dbReference type="InterPro" id="IPR022646">
    <property type="entry name" value="SecD/SecF_CS"/>
</dbReference>
<evidence type="ECO:0000259" key="14">
    <source>
        <dbReference type="Pfam" id="PF22599"/>
    </source>
</evidence>
<dbReference type="Pfam" id="PF21760">
    <property type="entry name" value="SecD_1st"/>
    <property type="match status" value="1"/>
</dbReference>
<keyword evidence="2 9" id="KW-0813">Transport</keyword>
<evidence type="ECO:0000256" key="10">
    <source>
        <dbReference type="HAMAP-Rule" id="MF_01464"/>
    </source>
</evidence>
<comment type="subunit">
    <text evidence="9">Forms a complex with SecF. Part of the essential Sec protein translocation apparatus which comprises SecA, SecYEG and auxiliary proteins SecDF. Other proteins may also be involved.</text>
</comment>
<feature type="domain" description="SecDF P1 head subdomain" evidence="14">
    <location>
        <begin position="403"/>
        <end position="500"/>
    </location>
</feature>
<dbReference type="EMBL" id="CP019288">
    <property type="protein sequence ID" value="QHI36325.1"/>
    <property type="molecule type" value="Genomic_DNA"/>
</dbReference>
<accession>A0A7L4ZI97</accession>
<dbReference type="AlphaFoldDB" id="A0A7L4ZI97"/>
<keyword evidence="3 9" id="KW-1003">Cell membrane</keyword>
<dbReference type="HAMAP" id="MF_01463_B">
    <property type="entry name" value="SecD_B"/>
    <property type="match status" value="1"/>
</dbReference>
<evidence type="ECO:0000256" key="3">
    <source>
        <dbReference type="ARBA" id="ARBA00022475"/>
    </source>
</evidence>
<dbReference type="FunFam" id="1.20.1640.10:FF:000004">
    <property type="entry name" value="Protein translocase subunit SecD"/>
    <property type="match status" value="1"/>
</dbReference>
<dbReference type="NCBIfam" id="TIGR00916">
    <property type="entry name" value="2A0604s01"/>
    <property type="match status" value="2"/>
</dbReference>
<dbReference type="HAMAP" id="MF_01464_B">
    <property type="entry name" value="SecF_B"/>
    <property type="match status" value="1"/>
</dbReference>
<feature type="transmembrane region" description="Helical" evidence="9">
    <location>
        <begin position="846"/>
        <end position="863"/>
    </location>
</feature>
<keyword evidence="16" id="KW-1185">Reference proteome</keyword>
<dbReference type="InterPro" id="IPR048631">
    <property type="entry name" value="SecD_1st"/>
</dbReference>
<feature type="domain" description="Protein export membrane protein SecD/SecF C-terminal" evidence="12">
    <location>
        <begin position="825"/>
        <end position="1007"/>
    </location>
</feature>
<evidence type="ECO:0000256" key="1">
    <source>
        <dbReference type="ARBA" id="ARBA00004651"/>
    </source>
</evidence>
<dbReference type="Pfam" id="PF02355">
    <property type="entry name" value="SecD_SecF_C"/>
    <property type="match status" value="2"/>
</dbReference>
<evidence type="ECO:0000313" key="16">
    <source>
        <dbReference type="Proteomes" id="UP000464657"/>
    </source>
</evidence>
<sequence length="1021" mass="112212">MQNKGLVKLFAILFGLVSIYQLSFTFVTNKIENDAKVYAVSQLPRPAGDVADSKENTDKRELIEKRYLDSIDQNEPINYGFTTFSYSEAKEKELNKGLDLKGGINVILQISVKDILAGLVSNKENETFVKALARADVLQAEAQEDYVESFFRAFDELKPEGLTLANPDLFFTQALEQDLEDGMETSDRVVQNVIRKKIDQSIISAKEVLNKRIDQFGVTQPNIQRLGTSGRILIELPGAKDVIRIEKLVQTTAQLEFWTTYNDNAKLASFIATANEKLKELPAYASTDVQKADDAQEGDEDTDDAESDEQEALLTSTEDTLSVVNPLFDKIQLVNNGGGIIATVKEEDSAEVMALLSNDILKQVTPAELRYVRFAIGKQPDPLTNRFSIYALAGERKGKGVEPQMKGDVIDDAAQSYASNGRPNVNMQMNGIGAKQWEKLTEKVHNERGNIAIVLDNIVYSAPSVTTGKISGGNSEISGNFTVEEAQDLANVLRAGKLPATADILQSEVVGPSLGQEAIDSGLMSFMIALILVLIWMVFYYGKAGLFADVALAFNILLIFGVLANLGAVLTLPGIAGIVLTIGMSVDANVLLFERVREELAKGRTLQESITHAFSWKGAMSSIFDANITTGLTALILFLFGTGPIKGFATTLLIGIGTSLFTAIFITRLLVDWYVAKGNNLDFSTGATKNLFRNNTVEFLKKRKIAYVISGIVILIGLGSITFGSGLNQGVDFVGGRSYQVRFAENVSSQDVKKELTVEFGAENSPEVKTFGGDNQLKITTKYKVDETGTEVDDEIKKMLLKGLNKFLPADMTYDRFVDGAEDKQIGIMQSVKVGPTIADDIKRDSFWAVLGSLVVVFLYILLRFRRWQFSLGAVIAVFHDVLIVLGIFSIAWKYVPFTMEINQAFIAAILTVIGYSLNDTVVVFDRIREFMNERPDWKLRKVVNAALNSTLSRTLNTSLTTLVVLLAIFIFGGESIRGFMFALIVGVIVGTYSSMFIATPVMFDTIKKGDINKGLVEVED</sequence>
<dbReference type="Proteomes" id="UP000464657">
    <property type="component" value="Chromosome"/>
</dbReference>
<dbReference type="InterPro" id="IPR005791">
    <property type="entry name" value="SecD"/>
</dbReference>
<dbReference type="GO" id="GO:0043952">
    <property type="term" value="P:protein transport by the Sec complex"/>
    <property type="evidence" value="ECO:0007669"/>
    <property type="project" value="UniProtKB-UniRule"/>
</dbReference>
<evidence type="ECO:0000259" key="13">
    <source>
        <dbReference type="Pfam" id="PF21760"/>
    </source>
</evidence>
<feature type="transmembrane region" description="Helical" evidence="9">
    <location>
        <begin position="546"/>
        <end position="568"/>
    </location>
</feature>
<feature type="transmembrane region" description="Helical" evidence="9">
    <location>
        <begin position="956"/>
        <end position="974"/>
    </location>
</feature>
<feature type="transmembrane region" description="Helical" evidence="9">
    <location>
        <begin position="905"/>
        <end position="925"/>
    </location>
</feature>
<dbReference type="SUPFAM" id="SSF82866">
    <property type="entry name" value="Multidrug efflux transporter AcrB transmembrane domain"/>
    <property type="match status" value="2"/>
</dbReference>
<comment type="similarity">
    <text evidence="9">Belongs to the SecD/SecF family. SecD subfamily.</text>
</comment>
<dbReference type="InterPro" id="IPR055344">
    <property type="entry name" value="SecD_SecF_C_bact"/>
</dbReference>
<dbReference type="Pfam" id="PF22599">
    <property type="entry name" value="SecDF_P1_head"/>
    <property type="match status" value="1"/>
</dbReference>
<feature type="transmembrane region" description="Helical" evidence="9">
    <location>
        <begin position="522"/>
        <end position="539"/>
    </location>
</feature>
<feature type="transmembrane region" description="Helical" evidence="9">
    <location>
        <begin position="574"/>
        <end position="593"/>
    </location>
</feature>
<feature type="transmembrane region" description="Helical" evidence="9">
    <location>
        <begin position="870"/>
        <end position="893"/>
    </location>
</feature>
<dbReference type="InterPro" id="IPR022813">
    <property type="entry name" value="SecD/SecF_arch_bac"/>
</dbReference>
<dbReference type="GO" id="GO:0065002">
    <property type="term" value="P:intracellular protein transmembrane transport"/>
    <property type="evidence" value="ECO:0007669"/>
    <property type="project" value="UniProtKB-UniRule"/>
</dbReference>
<feature type="domain" description="Protein export membrane protein SecD/SecF C-terminal" evidence="12">
    <location>
        <begin position="502"/>
        <end position="675"/>
    </location>
</feature>
<dbReference type="PANTHER" id="PTHR30081">
    <property type="entry name" value="PROTEIN-EXPORT MEMBRANE PROTEIN SEC"/>
    <property type="match status" value="1"/>
</dbReference>
<evidence type="ECO:0000256" key="6">
    <source>
        <dbReference type="ARBA" id="ARBA00022989"/>
    </source>
</evidence>
<feature type="transmembrane region" description="Helical" evidence="9">
    <location>
        <begin position="614"/>
        <end position="640"/>
    </location>
</feature>
<keyword evidence="5 9" id="KW-0653">Protein transport</keyword>
<comment type="subcellular location">
    <subcellularLocation>
        <location evidence="1 9">Cell membrane</location>
        <topology evidence="1 9">Multi-pass membrane protein</topology>
    </subcellularLocation>
</comment>
<dbReference type="Gene3D" id="3.30.1360.200">
    <property type="match status" value="1"/>
</dbReference>
<dbReference type="PRINTS" id="PR01755">
    <property type="entry name" value="SECFTRNLCASE"/>
</dbReference>
<dbReference type="OrthoDB" id="9805019at2"/>
<dbReference type="Gene3D" id="1.20.1640.10">
    <property type="entry name" value="Multidrug efflux transporter AcrB transmembrane domain"/>
    <property type="match status" value="2"/>
</dbReference>
<dbReference type="NCBIfam" id="TIGR01129">
    <property type="entry name" value="secD"/>
    <property type="match status" value="1"/>
</dbReference>
<dbReference type="GO" id="GO:0015450">
    <property type="term" value="F:protein-transporting ATPase activity"/>
    <property type="evidence" value="ECO:0007669"/>
    <property type="project" value="InterPro"/>
</dbReference>
<protein>
    <recommendedName>
        <fullName evidence="9 10">Multifunctional fusion protein</fullName>
    </recommendedName>
    <domain>
        <recommendedName>
            <fullName evidence="9">Protein translocase subunit SecD</fullName>
        </recommendedName>
    </domain>
    <domain>
        <recommendedName>
            <fullName evidence="10">Protein-export membrane protein SecF</fullName>
        </recommendedName>
    </domain>
</protein>
<dbReference type="Pfam" id="PF07549">
    <property type="entry name" value="Sec_GG"/>
    <property type="match status" value="1"/>
</dbReference>
<feature type="region of interest" description="Disordered" evidence="11">
    <location>
        <begin position="288"/>
        <end position="313"/>
    </location>
</feature>
<feature type="transmembrane region" description="Helical" evidence="9">
    <location>
        <begin position="705"/>
        <end position="727"/>
    </location>
</feature>
<comment type="function">
    <text evidence="9">Part of the Sec protein translocase complex. Interacts with the SecYEG preprotein conducting channel. SecDF uses the proton motive force (PMF) to complete protein translocation after the ATP-dependent function of SecA.</text>
</comment>
<evidence type="ECO:0000256" key="5">
    <source>
        <dbReference type="ARBA" id="ARBA00022927"/>
    </source>
</evidence>
<dbReference type="NCBIfam" id="NF009585">
    <property type="entry name" value="PRK13024.1-5"/>
    <property type="match status" value="1"/>
</dbReference>
<evidence type="ECO:0000256" key="9">
    <source>
        <dbReference type="HAMAP-Rule" id="MF_01463"/>
    </source>
</evidence>
<comment type="similarity">
    <text evidence="10">Belongs to the SecD/SecF family. SecF subfamily.</text>
</comment>
<name>A0A7L4ZI97_9FLAO</name>
<dbReference type="PANTHER" id="PTHR30081:SF1">
    <property type="entry name" value="PROTEIN TRANSLOCASE SUBUNIT SECD"/>
    <property type="match status" value="1"/>
</dbReference>
<evidence type="ECO:0000259" key="12">
    <source>
        <dbReference type="Pfam" id="PF02355"/>
    </source>
</evidence>
<keyword evidence="8 9" id="KW-0472">Membrane</keyword>
<reference evidence="15 16" key="1">
    <citation type="journal article" date="2013" name="Int. J. Syst. Evol. Microbiol.">
        <title>Kordia antarctica sp. nov., isolated from Antarctic seawater.</title>
        <authorList>
            <person name="Baek K."/>
            <person name="Choi A."/>
            <person name="Kang I."/>
            <person name="Lee K."/>
            <person name="Cho J.C."/>
        </authorList>
    </citation>
    <scope>NUCLEOTIDE SEQUENCE [LARGE SCALE GENOMIC DNA]</scope>
    <source>
        <strain evidence="15 16">IMCC3317</strain>
    </source>
</reference>
<evidence type="ECO:0000256" key="8">
    <source>
        <dbReference type="ARBA" id="ARBA00023136"/>
    </source>
</evidence>
<comment type="caution">
    <text evidence="9">Lacks conserved residue(s) required for the propagation of feature annotation.</text>
</comment>
<dbReference type="GO" id="GO:0006605">
    <property type="term" value="P:protein targeting"/>
    <property type="evidence" value="ECO:0007669"/>
    <property type="project" value="UniProtKB-UniRule"/>
</dbReference>
<organism evidence="15 16">
    <name type="scientific">Kordia antarctica</name>
    <dbReference type="NCBI Taxonomy" id="1218801"/>
    <lineage>
        <taxon>Bacteria</taxon>
        <taxon>Pseudomonadati</taxon>
        <taxon>Bacteroidota</taxon>
        <taxon>Flavobacteriia</taxon>
        <taxon>Flavobacteriales</taxon>
        <taxon>Flavobacteriaceae</taxon>
        <taxon>Kordia</taxon>
    </lineage>
</organism>
<evidence type="ECO:0000256" key="7">
    <source>
        <dbReference type="ARBA" id="ARBA00023010"/>
    </source>
</evidence>
<dbReference type="KEGG" id="kan:IMCC3317_16870"/>
<evidence type="ECO:0000256" key="4">
    <source>
        <dbReference type="ARBA" id="ARBA00022692"/>
    </source>
</evidence>
<evidence type="ECO:0000256" key="2">
    <source>
        <dbReference type="ARBA" id="ARBA00022448"/>
    </source>
</evidence>
<keyword evidence="7 9" id="KW-0811">Translocation</keyword>
<evidence type="ECO:0000313" key="15">
    <source>
        <dbReference type="EMBL" id="QHI36325.1"/>
    </source>
</evidence>
<dbReference type="InterPro" id="IPR005665">
    <property type="entry name" value="SecF_bac"/>
</dbReference>
<dbReference type="GO" id="GO:0005886">
    <property type="term" value="C:plasma membrane"/>
    <property type="evidence" value="ECO:0007669"/>
    <property type="project" value="UniProtKB-SubCell"/>
</dbReference>
<feature type="transmembrane region" description="Helical" evidence="9">
    <location>
        <begin position="652"/>
        <end position="671"/>
    </location>
</feature>
<feature type="domain" description="Protein translocase subunit SecDF P1" evidence="13">
    <location>
        <begin position="205"/>
        <end position="259"/>
    </location>
</feature>
<dbReference type="InterPro" id="IPR048634">
    <property type="entry name" value="SecD_SecF_C"/>
</dbReference>
<dbReference type="NCBIfam" id="TIGR00966">
    <property type="entry name" value="transloc_SecF"/>
    <property type="match status" value="1"/>
</dbReference>
<dbReference type="RefSeq" id="WP_160129040.1">
    <property type="nucleotide sequence ID" value="NZ_CP019288.1"/>
</dbReference>